<organism evidence="2 3">
    <name type="scientific">Knoellia koreensis</name>
    <dbReference type="NCBI Taxonomy" id="2730921"/>
    <lineage>
        <taxon>Bacteria</taxon>
        <taxon>Bacillati</taxon>
        <taxon>Actinomycetota</taxon>
        <taxon>Actinomycetes</taxon>
        <taxon>Micrococcales</taxon>
        <taxon>Intrasporangiaceae</taxon>
        <taxon>Knoellia</taxon>
    </lineage>
</organism>
<dbReference type="Gene3D" id="3.40.960.10">
    <property type="entry name" value="VSR Endonuclease"/>
    <property type="match status" value="1"/>
</dbReference>
<sequence>MPRRALPRRKFNPRVPFTRAEAKRAGVKDHALAGPGYQQVFWGVHVSSDLQLTLPLRALAALTISPAKAVITHHTAARLWGAIPPDSSAIHITVPHKNRQKVDGIRSHRVVKMPASTTQRGLPVTSPERTFLDLGPHCDLVELVVLGDSLVRAKATTPRKLAAAAAAWDGQHARLLRQAASLVRAKVDSPMESRLRMLIVLAGLPEPVVNFEVVDEGGWVRYRIDLSFPQQKLGIEFDGRHHIEREDQWEGDLMRREDLEAEDWKFVVVVSSQVYGDPTQVLTRVRTAMSSRGICVPRQLEPQWRRHFASRADI</sequence>
<proteinExistence type="predicted"/>
<dbReference type="AlphaFoldDB" id="A0A849HK50"/>
<dbReference type="SUPFAM" id="SSF52980">
    <property type="entry name" value="Restriction endonuclease-like"/>
    <property type="match status" value="1"/>
</dbReference>
<dbReference type="Proteomes" id="UP000588586">
    <property type="component" value="Unassembled WGS sequence"/>
</dbReference>
<dbReference type="EMBL" id="JABEPQ010000002">
    <property type="protein sequence ID" value="NNM46711.1"/>
    <property type="molecule type" value="Genomic_DNA"/>
</dbReference>
<dbReference type="InterPro" id="IPR011335">
    <property type="entry name" value="Restrct_endonuc-II-like"/>
</dbReference>
<feature type="domain" description="Restriction endonuclease type II-like" evidence="1">
    <location>
        <begin position="211"/>
        <end position="288"/>
    </location>
</feature>
<evidence type="ECO:0000259" key="1">
    <source>
        <dbReference type="Pfam" id="PF18741"/>
    </source>
</evidence>
<reference evidence="2 3" key="1">
    <citation type="submission" date="2020-04" db="EMBL/GenBank/DDBJ databases">
        <title>Knoellia sp. isolate from air conditioner.</title>
        <authorList>
            <person name="Chea S."/>
            <person name="Kim D.-U."/>
        </authorList>
    </citation>
    <scope>NUCLEOTIDE SEQUENCE [LARGE SCALE GENOMIC DNA]</scope>
    <source>
        <strain evidence="2 3">DB2414S</strain>
    </source>
</reference>
<comment type="caution">
    <text evidence="2">The sequence shown here is derived from an EMBL/GenBank/DDBJ whole genome shotgun (WGS) entry which is preliminary data.</text>
</comment>
<gene>
    <name evidence="2" type="ORF">HJG52_11920</name>
</gene>
<evidence type="ECO:0000313" key="2">
    <source>
        <dbReference type="EMBL" id="NNM46711.1"/>
    </source>
</evidence>
<evidence type="ECO:0000313" key="3">
    <source>
        <dbReference type="Proteomes" id="UP000588586"/>
    </source>
</evidence>
<accession>A0A849HK50</accession>
<dbReference type="Pfam" id="PF18741">
    <property type="entry name" value="MTES_1575"/>
    <property type="match status" value="1"/>
</dbReference>
<protein>
    <recommendedName>
        <fullName evidence="1">Restriction endonuclease type II-like domain-containing protein</fullName>
    </recommendedName>
</protein>
<keyword evidence="3" id="KW-1185">Reference proteome</keyword>
<name>A0A849HK50_9MICO</name>
<dbReference type="InterPro" id="IPR049468">
    <property type="entry name" value="Restrct_endonuc-II-like_dom"/>
</dbReference>
<dbReference type="RefSeq" id="WP_171243777.1">
    <property type="nucleotide sequence ID" value="NZ_JABEPQ010000002.1"/>
</dbReference>